<evidence type="ECO:0000256" key="5">
    <source>
        <dbReference type="SAM" id="MobiDB-lite"/>
    </source>
</evidence>
<proteinExistence type="predicted"/>
<keyword evidence="3 6" id="KW-1133">Transmembrane helix</keyword>
<dbReference type="GO" id="GO:0000324">
    <property type="term" value="C:fungal-type vacuole"/>
    <property type="evidence" value="ECO:0007669"/>
    <property type="project" value="TreeGrafter"/>
</dbReference>
<dbReference type="PANTHER" id="PTHR31465:SF9">
    <property type="entry name" value="SPHINGOID LONG-CHAIN BASE TRANSPORTER RSB1"/>
    <property type="match status" value="1"/>
</dbReference>
<sequence>MSSLSALGITVNPNGTYTIPLQGGEGLFIPTDGLTGENRNNNTAYGNITIYENSNVLCTLSLCDLSLAHFDYIPSIGGNSLYAAIFGIFILMNIFQGIRYKTWGYMVAMCIGLAGEVVGYIARILLWQNPFDPTGNNFLIYLVCLTISPALLAAGIYLCLGRIVVVYGEHLSRFRPRTYTIIFCLSVQVASLVLFAAFCIEFAYRIWRNPTSWSRTHAHLYESKLFKYFLLGLCIATIAIFIRSCFRVAELSGGFDGPLANNQISFMILEGAMIVIATSCMTLLHPGLAFKGSWEGANFTFRVKGAVLDEQIEMGGDTEDSLEAAKGRNGRSSLVGESA</sequence>
<feature type="transmembrane region" description="Helical" evidence="6">
    <location>
        <begin position="264"/>
        <end position="284"/>
    </location>
</feature>
<feature type="transmembrane region" description="Helical" evidence="6">
    <location>
        <begin position="225"/>
        <end position="244"/>
    </location>
</feature>
<accession>A0A8H4VYJ4</accession>
<comment type="subcellular location">
    <subcellularLocation>
        <location evidence="1">Membrane</location>
        <topology evidence="1">Multi-pass membrane protein</topology>
    </subcellularLocation>
</comment>
<dbReference type="PANTHER" id="PTHR31465">
    <property type="entry name" value="PROTEIN RTA1-RELATED"/>
    <property type="match status" value="1"/>
</dbReference>
<evidence type="ECO:0000256" key="4">
    <source>
        <dbReference type="ARBA" id="ARBA00023136"/>
    </source>
</evidence>
<keyword evidence="4 6" id="KW-0472">Membrane</keyword>
<protein>
    <submittedName>
        <fullName evidence="7">Uncharacterized protein</fullName>
    </submittedName>
</protein>
<keyword evidence="8" id="KW-1185">Reference proteome</keyword>
<feature type="transmembrane region" description="Helical" evidence="6">
    <location>
        <begin position="81"/>
        <end position="98"/>
    </location>
</feature>
<gene>
    <name evidence="7" type="ORF">G7Y89_g13119</name>
</gene>
<evidence type="ECO:0000313" key="8">
    <source>
        <dbReference type="Proteomes" id="UP000566819"/>
    </source>
</evidence>
<evidence type="ECO:0000256" key="6">
    <source>
        <dbReference type="SAM" id="Phobius"/>
    </source>
</evidence>
<feature type="transmembrane region" description="Helical" evidence="6">
    <location>
        <begin position="179"/>
        <end position="204"/>
    </location>
</feature>
<dbReference type="AlphaFoldDB" id="A0A8H4VYJ4"/>
<comment type="caution">
    <text evidence="7">The sequence shown here is derived from an EMBL/GenBank/DDBJ whole genome shotgun (WGS) entry which is preliminary data.</text>
</comment>
<keyword evidence="2 6" id="KW-0812">Transmembrane</keyword>
<feature type="transmembrane region" description="Helical" evidence="6">
    <location>
        <begin position="104"/>
        <end position="126"/>
    </location>
</feature>
<dbReference type="Pfam" id="PF04479">
    <property type="entry name" value="RTA1"/>
    <property type="match status" value="1"/>
</dbReference>
<reference evidence="7 8" key="1">
    <citation type="submission" date="2020-03" db="EMBL/GenBank/DDBJ databases">
        <title>Draft Genome Sequence of Cudoniella acicularis.</title>
        <authorList>
            <person name="Buettner E."/>
            <person name="Kellner H."/>
        </authorList>
    </citation>
    <scope>NUCLEOTIDE SEQUENCE [LARGE SCALE GENOMIC DNA]</scope>
    <source>
        <strain evidence="7 8">DSM 108380</strain>
    </source>
</reference>
<organism evidence="7 8">
    <name type="scientific">Cudoniella acicularis</name>
    <dbReference type="NCBI Taxonomy" id="354080"/>
    <lineage>
        <taxon>Eukaryota</taxon>
        <taxon>Fungi</taxon>
        <taxon>Dikarya</taxon>
        <taxon>Ascomycota</taxon>
        <taxon>Pezizomycotina</taxon>
        <taxon>Leotiomycetes</taxon>
        <taxon>Helotiales</taxon>
        <taxon>Tricladiaceae</taxon>
        <taxon>Cudoniella</taxon>
    </lineage>
</organism>
<dbReference type="EMBL" id="JAAMPI010001478">
    <property type="protein sequence ID" value="KAF4625050.1"/>
    <property type="molecule type" value="Genomic_DNA"/>
</dbReference>
<evidence type="ECO:0000313" key="7">
    <source>
        <dbReference type="EMBL" id="KAF4625050.1"/>
    </source>
</evidence>
<feature type="transmembrane region" description="Helical" evidence="6">
    <location>
        <begin position="138"/>
        <end position="167"/>
    </location>
</feature>
<dbReference type="Proteomes" id="UP000566819">
    <property type="component" value="Unassembled WGS sequence"/>
</dbReference>
<name>A0A8H4VYJ4_9HELO</name>
<dbReference type="GO" id="GO:0005886">
    <property type="term" value="C:plasma membrane"/>
    <property type="evidence" value="ECO:0007669"/>
    <property type="project" value="TreeGrafter"/>
</dbReference>
<dbReference type="OrthoDB" id="4521223at2759"/>
<dbReference type="InterPro" id="IPR007568">
    <property type="entry name" value="RTA1"/>
</dbReference>
<evidence type="ECO:0000256" key="1">
    <source>
        <dbReference type="ARBA" id="ARBA00004141"/>
    </source>
</evidence>
<evidence type="ECO:0000256" key="3">
    <source>
        <dbReference type="ARBA" id="ARBA00022989"/>
    </source>
</evidence>
<evidence type="ECO:0000256" key="2">
    <source>
        <dbReference type="ARBA" id="ARBA00022692"/>
    </source>
</evidence>
<feature type="region of interest" description="Disordered" evidence="5">
    <location>
        <begin position="320"/>
        <end position="339"/>
    </location>
</feature>